<sequence length="631" mass="67603">MPQLPDIAVVWDELEDAASDMALRAQVSADYLADAATAWLRFRDYYVEPTTQEQVYTALDDLKEPTENWQRSLQDASTIISDFVTSGRALAARKQELQRLIFRQQETDPDSLDESENSPANQATVLTREWTELQETTAAALAGIGYGDGAGLPMGAAPGGTLLPTVEWASWTTSLNEQFGPLNPALLLTSLTGLNESELAAWAAANPEAAALLANRTMMGPFGIGTPEAIMQAAMGGDADLSEQGIAGIRAAWTGLSEEDQERLLLLFPAVFGSLNGVPFAQRAKANNITVPGYRHTAEEELAALKEPMMADFPSDDDGAYEYVHAHVEWSAEQDRLKSQLKGLEYAVDNHVQVVMVSMAGNGQVVSMTGAPSPDTTVMSTVVPGTGATLGGLESYTDRVAAINGEPSDQKVGFYWQGTDLPQKLVMDNASPHFNETGAPRLAAFDYAVDLEIPSDARTTYVGYSAGGSLLGTGEREGLDSTNIVYVAPAGPGHEVGSPEDTANPDANRYWVQTRTDPISAAQFFGGGSHGSSWWKGGSPNQMGVTRLETGFLDPRNPDSVMGGHEDYFTPASTSAQNISGVINGTKVSLHVEDDYIYGRYGAVAYSPLETSPDDYTGSKLKTITVEELEK</sequence>
<organism evidence="1 2">
    <name type="scientific">Arthrobacter flavus</name>
    <dbReference type="NCBI Taxonomy" id="95172"/>
    <lineage>
        <taxon>Bacteria</taxon>
        <taxon>Bacillati</taxon>
        <taxon>Actinomycetota</taxon>
        <taxon>Actinomycetes</taxon>
        <taxon>Micrococcales</taxon>
        <taxon>Micrococcaceae</taxon>
        <taxon>Arthrobacter</taxon>
    </lineage>
</organism>
<proteinExistence type="predicted"/>
<evidence type="ECO:0000313" key="1">
    <source>
        <dbReference type="EMBL" id="MFD1847058.1"/>
    </source>
</evidence>
<reference evidence="2" key="1">
    <citation type="journal article" date="2019" name="Int. J. Syst. Evol. Microbiol.">
        <title>The Global Catalogue of Microorganisms (GCM) 10K type strain sequencing project: providing services to taxonomists for standard genome sequencing and annotation.</title>
        <authorList>
            <consortium name="The Broad Institute Genomics Platform"/>
            <consortium name="The Broad Institute Genome Sequencing Center for Infectious Disease"/>
            <person name="Wu L."/>
            <person name="Ma J."/>
        </authorList>
    </citation>
    <scope>NUCLEOTIDE SEQUENCE [LARGE SCALE GENOMIC DNA]</scope>
    <source>
        <strain evidence="2">JCM 11496</strain>
    </source>
</reference>
<dbReference type="Proteomes" id="UP001597307">
    <property type="component" value="Unassembled WGS sequence"/>
</dbReference>
<keyword evidence="2" id="KW-1185">Reference proteome</keyword>
<protein>
    <recommendedName>
        <fullName evidence="3">Alpha/beta hydrolase</fullName>
    </recommendedName>
</protein>
<dbReference type="EMBL" id="JBHUGA010000040">
    <property type="protein sequence ID" value="MFD1847058.1"/>
    <property type="molecule type" value="Genomic_DNA"/>
</dbReference>
<name>A0ABW4Q8M2_9MICC</name>
<dbReference type="RefSeq" id="WP_343879065.1">
    <property type="nucleotide sequence ID" value="NZ_BAAAIJ010000032.1"/>
</dbReference>
<comment type="caution">
    <text evidence="1">The sequence shown here is derived from an EMBL/GenBank/DDBJ whole genome shotgun (WGS) entry which is preliminary data.</text>
</comment>
<evidence type="ECO:0008006" key="3">
    <source>
        <dbReference type="Google" id="ProtNLM"/>
    </source>
</evidence>
<accession>A0ABW4Q8M2</accession>
<evidence type="ECO:0000313" key="2">
    <source>
        <dbReference type="Proteomes" id="UP001597307"/>
    </source>
</evidence>
<gene>
    <name evidence="1" type="ORF">ACFSFX_10670</name>
</gene>